<dbReference type="EMBL" id="LNIX01000038">
    <property type="protein sequence ID" value="OXA39446.1"/>
    <property type="molecule type" value="Genomic_DNA"/>
</dbReference>
<dbReference type="Proteomes" id="UP000198287">
    <property type="component" value="Unassembled WGS sequence"/>
</dbReference>
<dbReference type="AlphaFoldDB" id="A0A226D5D4"/>
<sequence length="764" mass="86584">MDFYLYGLDTFLTTFVEEEEGGLVLISQIKTALSNPDKFYDAFSPEDGIGSLKSGLHYLIKFVQTRADTFVMFRMTNYLLLITTKIGADVESETQKLSLDWKEKVGQFGHDDRINIASKSIQVEEEIREDLILDLLKSAKFPEETASWTIALPFLQRIKSIPSDPKFLSETSAVLLEKEKTWKEYGEEEKTVLLKIFRYTLVSQNNVDSVTKFLLQVLQNEEKAEPIEKHEIVLLISKTLELKIFTVKTPLPVECIQFMSNLQQVDSSTSVLSQLPIYQYCLDILNNSTDPIYIASTSSLFLHPPESNPDADQTSIIFSIFIKSQFPYDNSVYANLLKVLDIKGTDGKLAITKEILSSLITIIEKDLDTPSDKRALSSEQTNNCLKVLTTCGKNSANFSQNPPELVALVGDFCINFFNKSTNNGKSLPEKDFSTDFMLMLKNYVLIGYPLSVDTFKGLYNLLTFPDFPRSEEEGEGLIQFLSAALDKFKFPKDTVDWDVAITSDAIDSKGIFLSSIGRNIDLDIQVGASLLLSVASDNLNVVMAVTGLQGAWLITGVIGREILSKYNQNILDKKAKTIGDQRKNVIMSLLFKKEYFPFSGELLLYIFYSKEELNGKDLTYITMYFRDIKGIALFDTIKEIFTRIKDKGEAYVSGYADLFDLHATLIDRFKDTIKDNESTWAGWWSEYVLNGLEISGDDKVDESRVELAIKLLFIIPYKGESKTELNIDKWDHIKELLDKFLNSGDIRDDIKGDIRKVYDRIGVK</sequence>
<gene>
    <name evidence="1" type="ORF">Fcan01_25611</name>
</gene>
<accession>A0A226D5D4</accession>
<name>A0A226D5D4_FOLCA</name>
<protein>
    <submittedName>
        <fullName evidence="1">Uncharacterized protein</fullName>
    </submittedName>
</protein>
<evidence type="ECO:0000313" key="2">
    <source>
        <dbReference type="Proteomes" id="UP000198287"/>
    </source>
</evidence>
<keyword evidence="2" id="KW-1185">Reference proteome</keyword>
<evidence type="ECO:0000313" key="1">
    <source>
        <dbReference type="EMBL" id="OXA39446.1"/>
    </source>
</evidence>
<reference evidence="1 2" key="1">
    <citation type="submission" date="2015-12" db="EMBL/GenBank/DDBJ databases">
        <title>The genome of Folsomia candida.</title>
        <authorList>
            <person name="Faddeeva A."/>
            <person name="Derks M.F."/>
            <person name="Anvar Y."/>
            <person name="Smit S."/>
            <person name="Van Straalen N."/>
            <person name="Roelofs D."/>
        </authorList>
    </citation>
    <scope>NUCLEOTIDE SEQUENCE [LARGE SCALE GENOMIC DNA]</scope>
    <source>
        <strain evidence="1 2">VU population</strain>
        <tissue evidence="1">Whole body</tissue>
    </source>
</reference>
<proteinExistence type="predicted"/>
<organism evidence="1 2">
    <name type="scientific">Folsomia candida</name>
    <name type="common">Springtail</name>
    <dbReference type="NCBI Taxonomy" id="158441"/>
    <lineage>
        <taxon>Eukaryota</taxon>
        <taxon>Metazoa</taxon>
        <taxon>Ecdysozoa</taxon>
        <taxon>Arthropoda</taxon>
        <taxon>Hexapoda</taxon>
        <taxon>Collembola</taxon>
        <taxon>Entomobryomorpha</taxon>
        <taxon>Isotomoidea</taxon>
        <taxon>Isotomidae</taxon>
        <taxon>Proisotominae</taxon>
        <taxon>Folsomia</taxon>
    </lineage>
</organism>
<comment type="caution">
    <text evidence="1">The sequence shown here is derived from an EMBL/GenBank/DDBJ whole genome shotgun (WGS) entry which is preliminary data.</text>
</comment>